<gene>
    <name evidence="1" type="ORF">HNR61_005591</name>
</gene>
<sequence length="197" mass="20703">MSLNSALTGARPIDQSPDPDGLTLAIEAYRVERHQAAVTDTAALTRKLAELDITPIATDDLTEPDDPSDTDWEDGLVGAPMHIEADGTVTTLIAAPTWHTTLGGEAVARGRYVWACARQGWLWLRASDATGQGLGDAGPLETLADVGRALVQGPTHPLCVSPPTPDGTAAPCLHLLVEEALPFWGAEVAEPVSPTGW</sequence>
<evidence type="ECO:0000313" key="2">
    <source>
        <dbReference type="Proteomes" id="UP000572680"/>
    </source>
</evidence>
<keyword evidence="2" id="KW-1185">Reference proteome</keyword>
<dbReference type="AlphaFoldDB" id="A0A7W3QNT4"/>
<evidence type="ECO:0000313" key="1">
    <source>
        <dbReference type="EMBL" id="MBA8953937.1"/>
    </source>
</evidence>
<dbReference type="Proteomes" id="UP000572680">
    <property type="component" value="Unassembled WGS sequence"/>
</dbReference>
<reference evidence="1 2" key="1">
    <citation type="submission" date="2020-08" db="EMBL/GenBank/DDBJ databases">
        <title>Genomic Encyclopedia of Type Strains, Phase IV (KMG-IV): sequencing the most valuable type-strain genomes for metagenomic binning, comparative biology and taxonomic classification.</title>
        <authorList>
            <person name="Goeker M."/>
        </authorList>
    </citation>
    <scope>NUCLEOTIDE SEQUENCE [LARGE SCALE GENOMIC DNA]</scope>
    <source>
        <strain evidence="1 2">DSM 44197</strain>
    </source>
</reference>
<comment type="caution">
    <text evidence="1">The sequence shown here is derived from an EMBL/GenBank/DDBJ whole genome shotgun (WGS) entry which is preliminary data.</text>
</comment>
<proteinExistence type="predicted"/>
<name>A0A7W3QNT4_ACTNM</name>
<accession>A0A7W3QNT4</accession>
<protein>
    <submittedName>
        <fullName evidence="1">Uncharacterized protein</fullName>
    </submittedName>
</protein>
<dbReference type="EMBL" id="JACJIA010000008">
    <property type="protein sequence ID" value="MBA8953937.1"/>
    <property type="molecule type" value="Genomic_DNA"/>
</dbReference>
<organism evidence="1 2">
    <name type="scientific">Actinomadura namibiensis</name>
    <dbReference type="NCBI Taxonomy" id="182080"/>
    <lineage>
        <taxon>Bacteria</taxon>
        <taxon>Bacillati</taxon>
        <taxon>Actinomycetota</taxon>
        <taxon>Actinomycetes</taxon>
        <taxon>Streptosporangiales</taxon>
        <taxon>Thermomonosporaceae</taxon>
        <taxon>Actinomadura</taxon>
    </lineage>
</organism>
<dbReference type="RefSeq" id="WP_182846099.1">
    <property type="nucleotide sequence ID" value="NZ_BAAALP010000001.1"/>
</dbReference>